<dbReference type="Proteomes" id="UP001516662">
    <property type="component" value="Unassembled WGS sequence"/>
</dbReference>
<evidence type="ECO:0000256" key="3">
    <source>
        <dbReference type="ARBA" id="ARBA00022888"/>
    </source>
</evidence>
<keyword evidence="3" id="KW-0061">Asparagine biosynthesis</keyword>
<evidence type="ECO:0000256" key="2">
    <source>
        <dbReference type="ARBA" id="ARBA00012737"/>
    </source>
</evidence>
<sequence>MNGTKIFLQNEQRWKQGTRGDATFYFSGYIYVGNTLYTNHTITDYLSQVEFTEKLITDWSGEFAVIYQTSNYTFAACDRKRSIPLFYYKKGNEVVVTDRLVDETQGTSLNRTSAVEFLLTGFVANDRTLFDDVFQIEAGQSIIIRQDKIEKLQYYRYYHNPENMDIETGVEELTKSFHNLFQKLYDRVKDKHVMIPLSGGYDSRIIALLLKEYGVKSVEGFTYGRPGNQEAKKSKEIADKLGIPWTFIPYSREDWQRWYHSSEWKNYLHFATNASSMAHLQDWPAVTEIINKADKDYVFMPGHSGDFIAGSHLSYEIIQDKSYTLDDVVEQIMKKHHRLWETSNQAAVSDVISEIKSSLKGLDYDNKEQASALFEYWDWKERQAKFIINSLRVYEYYNQEWEIPLWDDELMNFFLKVPTEYRFKKYLYDMTLHHMYPTFFEKPIQKSGSATSLKNKYGALYPILKKAYNKKRVYQQYYKDPMEWFGIYGGYVNYLRNISFKYEKVRFENPYNINSFLAKDYIQNVKG</sequence>
<comment type="caution">
    <text evidence="6">The sequence shown here is derived from an EMBL/GenBank/DDBJ whole genome shotgun (WGS) entry which is preliminary data.</text>
</comment>
<evidence type="ECO:0000259" key="5">
    <source>
        <dbReference type="Pfam" id="PF00733"/>
    </source>
</evidence>
<evidence type="ECO:0000313" key="6">
    <source>
        <dbReference type="EMBL" id="MBE4907078.1"/>
    </source>
</evidence>
<accession>A0ABR9QF30</accession>
<organism evidence="6 7">
    <name type="scientific">Litchfieldia luteola</name>
    <dbReference type="NCBI Taxonomy" id="682179"/>
    <lineage>
        <taxon>Bacteria</taxon>
        <taxon>Bacillati</taxon>
        <taxon>Bacillota</taxon>
        <taxon>Bacilli</taxon>
        <taxon>Bacillales</taxon>
        <taxon>Bacillaceae</taxon>
        <taxon>Litchfieldia</taxon>
    </lineage>
</organism>
<name>A0ABR9QF30_9BACI</name>
<keyword evidence="3" id="KW-0028">Amino-acid biosynthesis</keyword>
<dbReference type="Gene3D" id="3.40.50.620">
    <property type="entry name" value="HUPs"/>
    <property type="match status" value="1"/>
</dbReference>
<evidence type="ECO:0000313" key="7">
    <source>
        <dbReference type="Proteomes" id="UP001516662"/>
    </source>
</evidence>
<dbReference type="SUPFAM" id="SSF56235">
    <property type="entry name" value="N-terminal nucleophile aminohydrolases (Ntn hydrolases)"/>
    <property type="match status" value="1"/>
</dbReference>
<dbReference type="InterPro" id="IPR029055">
    <property type="entry name" value="Ntn_hydrolases_N"/>
</dbReference>
<dbReference type="EMBL" id="JADCLJ010000007">
    <property type="protein sequence ID" value="MBE4907078.1"/>
    <property type="molecule type" value="Genomic_DNA"/>
</dbReference>
<evidence type="ECO:0000256" key="1">
    <source>
        <dbReference type="ARBA" id="ARBA00005187"/>
    </source>
</evidence>
<feature type="domain" description="Asparagine synthetase" evidence="5">
    <location>
        <begin position="189"/>
        <end position="424"/>
    </location>
</feature>
<dbReference type="Pfam" id="PF00733">
    <property type="entry name" value="Asn_synthase"/>
    <property type="match status" value="1"/>
</dbReference>
<comment type="pathway">
    <text evidence="1">Amino-acid biosynthesis; L-asparagine biosynthesis; L-asparagine from L-aspartate (L-Gln route): step 1/1.</text>
</comment>
<dbReference type="InterPro" id="IPR014729">
    <property type="entry name" value="Rossmann-like_a/b/a_fold"/>
</dbReference>
<comment type="catalytic activity">
    <reaction evidence="4">
        <text>L-aspartate + L-glutamine + ATP + H2O = L-asparagine + L-glutamate + AMP + diphosphate + H(+)</text>
        <dbReference type="Rhea" id="RHEA:12228"/>
        <dbReference type="ChEBI" id="CHEBI:15377"/>
        <dbReference type="ChEBI" id="CHEBI:15378"/>
        <dbReference type="ChEBI" id="CHEBI:29985"/>
        <dbReference type="ChEBI" id="CHEBI:29991"/>
        <dbReference type="ChEBI" id="CHEBI:30616"/>
        <dbReference type="ChEBI" id="CHEBI:33019"/>
        <dbReference type="ChEBI" id="CHEBI:58048"/>
        <dbReference type="ChEBI" id="CHEBI:58359"/>
        <dbReference type="ChEBI" id="CHEBI:456215"/>
        <dbReference type="EC" id="6.3.5.4"/>
    </reaction>
</comment>
<dbReference type="EC" id="6.3.5.4" evidence="2"/>
<dbReference type="PANTHER" id="PTHR43284:SF1">
    <property type="entry name" value="ASPARAGINE SYNTHETASE"/>
    <property type="match status" value="1"/>
</dbReference>
<dbReference type="SUPFAM" id="SSF52402">
    <property type="entry name" value="Adenine nucleotide alpha hydrolases-like"/>
    <property type="match status" value="1"/>
</dbReference>
<gene>
    <name evidence="6" type="ORF">IMZ08_03275</name>
</gene>
<protein>
    <recommendedName>
        <fullName evidence="2">asparagine synthase (glutamine-hydrolyzing)</fullName>
        <ecNumber evidence="2">6.3.5.4</ecNumber>
    </recommendedName>
</protein>
<reference evidence="6 7" key="1">
    <citation type="submission" date="2020-10" db="EMBL/GenBank/DDBJ databases">
        <title>Bacillus sp. HD4P25, an endophyte from a halophyte.</title>
        <authorList>
            <person name="Sun J.-Q."/>
        </authorList>
    </citation>
    <scope>NUCLEOTIDE SEQUENCE [LARGE SCALE GENOMIC DNA]</scope>
    <source>
        <strain evidence="6 7">YIM 93174</strain>
    </source>
</reference>
<dbReference type="RefSeq" id="WP_193534554.1">
    <property type="nucleotide sequence ID" value="NZ_JADCLJ010000007.1"/>
</dbReference>
<dbReference type="PANTHER" id="PTHR43284">
    <property type="entry name" value="ASPARAGINE SYNTHETASE (GLUTAMINE-HYDROLYZING)"/>
    <property type="match status" value="1"/>
</dbReference>
<dbReference type="InterPro" id="IPR001962">
    <property type="entry name" value="Asn_synthase"/>
</dbReference>
<proteinExistence type="predicted"/>
<dbReference type="InterPro" id="IPR051786">
    <property type="entry name" value="ASN_synthetase/amidase"/>
</dbReference>
<evidence type="ECO:0000256" key="4">
    <source>
        <dbReference type="ARBA" id="ARBA00048741"/>
    </source>
</evidence>
<dbReference type="Gene3D" id="3.60.20.10">
    <property type="entry name" value="Glutamine Phosphoribosylpyrophosphate, subunit 1, domain 1"/>
    <property type="match status" value="1"/>
</dbReference>
<keyword evidence="7" id="KW-1185">Reference proteome</keyword>